<proteinExistence type="predicted"/>
<evidence type="ECO:0000256" key="1">
    <source>
        <dbReference type="ARBA" id="ARBA00022553"/>
    </source>
</evidence>
<dbReference type="SMART" id="SM00421">
    <property type="entry name" value="HTH_LUXR"/>
    <property type="match status" value="1"/>
</dbReference>
<dbReference type="SMART" id="SM00448">
    <property type="entry name" value="REC"/>
    <property type="match status" value="1"/>
</dbReference>
<dbReference type="GO" id="GO:0003677">
    <property type="term" value="F:DNA binding"/>
    <property type="evidence" value="ECO:0007669"/>
    <property type="project" value="UniProtKB-KW"/>
</dbReference>
<dbReference type="Pfam" id="PF00072">
    <property type="entry name" value="Response_reg"/>
    <property type="match status" value="1"/>
</dbReference>
<dbReference type="Pfam" id="PF00196">
    <property type="entry name" value="GerE"/>
    <property type="match status" value="1"/>
</dbReference>
<evidence type="ECO:0000313" key="5">
    <source>
        <dbReference type="EMBL" id="KKN18493.1"/>
    </source>
</evidence>
<comment type="caution">
    <text evidence="5">The sequence shown here is derived from an EMBL/GenBank/DDBJ whole genome shotgun (WGS) entry which is preliminary data.</text>
</comment>
<dbReference type="PROSITE" id="PS50110">
    <property type="entry name" value="RESPONSE_REGULATORY"/>
    <property type="match status" value="1"/>
</dbReference>
<dbReference type="SUPFAM" id="SSF46894">
    <property type="entry name" value="C-terminal effector domain of the bipartite response regulators"/>
    <property type="match status" value="1"/>
</dbReference>
<dbReference type="InterPro" id="IPR058245">
    <property type="entry name" value="NreC/VraR/RcsB-like_REC"/>
</dbReference>
<organism evidence="5">
    <name type="scientific">marine sediment metagenome</name>
    <dbReference type="NCBI Taxonomy" id="412755"/>
    <lineage>
        <taxon>unclassified sequences</taxon>
        <taxon>metagenomes</taxon>
        <taxon>ecological metagenomes</taxon>
    </lineage>
</organism>
<feature type="domain" description="Response regulatory" evidence="4">
    <location>
        <begin position="5"/>
        <end position="121"/>
    </location>
</feature>
<dbReference type="InterPro" id="IPR011006">
    <property type="entry name" value="CheY-like_superfamily"/>
</dbReference>
<dbReference type="PANTHER" id="PTHR43214:SF43">
    <property type="entry name" value="TWO-COMPONENT RESPONSE REGULATOR"/>
    <property type="match status" value="1"/>
</dbReference>
<accession>A0A0F9RMI0</accession>
<dbReference type="AlphaFoldDB" id="A0A0F9RMI0"/>
<feature type="domain" description="HTH luxR-type" evidence="3">
    <location>
        <begin position="143"/>
        <end position="208"/>
    </location>
</feature>
<dbReference type="Gene3D" id="3.40.50.2300">
    <property type="match status" value="1"/>
</dbReference>
<dbReference type="InterPro" id="IPR001789">
    <property type="entry name" value="Sig_transdc_resp-reg_receiver"/>
</dbReference>
<evidence type="ECO:0000259" key="3">
    <source>
        <dbReference type="PROSITE" id="PS50043"/>
    </source>
</evidence>
<evidence type="ECO:0000256" key="2">
    <source>
        <dbReference type="ARBA" id="ARBA00023125"/>
    </source>
</evidence>
<dbReference type="SUPFAM" id="SSF52172">
    <property type="entry name" value="CheY-like"/>
    <property type="match status" value="1"/>
</dbReference>
<dbReference type="EMBL" id="LAZR01003422">
    <property type="protein sequence ID" value="KKN18493.1"/>
    <property type="molecule type" value="Genomic_DNA"/>
</dbReference>
<dbReference type="CDD" id="cd17535">
    <property type="entry name" value="REC_NarL-like"/>
    <property type="match status" value="1"/>
</dbReference>
<sequence>MSNIRVILTDDHAVVRSGIARLLERNDDIKIVGEAESGEQGYQLYSELEPDVMVMDMSMPGIGGLEALRRIITRHPKAKVIMFSMHENVTFAVQAMTSGAVGYVAKSGEAQELAIAVRQVMSGKSYLNAEMAHKIALQNMGAGDNPMLRLTAREFEVFRLLAEGHIVDEIATMLTISQKTVANYQTSLKQKLDIQSSVDLVRLAMKYDVITH</sequence>
<dbReference type="PANTHER" id="PTHR43214">
    <property type="entry name" value="TWO-COMPONENT RESPONSE REGULATOR"/>
    <property type="match status" value="1"/>
</dbReference>
<dbReference type="InterPro" id="IPR039420">
    <property type="entry name" value="WalR-like"/>
</dbReference>
<evidence type="ECO:0000259" key="4">
    <source>
        <dbReference type="PROSITE" id="PS50110"/>
    </source>
</evidence>
<keyword evidence="1" id="KW-0597">Phosphoprotein</keyword>
<dbReference type="GO" id="GO:0006355">
    <property type="term" value="P:regulation of DNA-templated transcription"/>
    <property type="evidence" value="ECO:0007669"/>
    <property type="project" value="InterPro"/>
</dbReference>
<dbReference type="GO" id="GO:0000160">
    <property type="term" value="P:phosphorelay signal transduction system"/>
    <property type="evidence" value="ECO:0007669"/>
    <property type="project" value="InterPro"/>
</dbReference>
<keyword evidence="2" id="KW-0238">DNA-binding</keyword>
<dbReference type="InterPro" id="IPR000792">
    <property type="entry name" value="Tscrpt_reg_LuxR_C"/>
</dbReference>
<gene>
    <name evidence="5" type="ORF">LCGC14_0955270</name>
</gene>
<dbReference type="PRINTS" id="PR00038">
    <property type="entry name" value="HTHLUXR"/>
</dbReference>
<dbReference type="InterPro" id="IPR016032">
    <property type="entry name" value="Sig_transdc_resp-reg_C-effctor"/>
</dbReference>
<name>A0A0F9RMI0_9ZZZZ</name>
<dbReference type="PROSITE" id="PS50043">
    <property type="entry name" value="HTH_LUXR_2"/>
    <property type="match status" value="1"/>
</dbReference>
<reference evidence="5" key="1">
    <citation type="journal article" date="2015" name="Nature">
        <title>Complex archaea that bridge the gap between prokaryotes and eukaryotes.</title>
        <authorList>
            <person name="Spang A."/>
            <person name="Saw J.H."/>
            <person name="Jorgensen S.L."/>
            <person name="Zaremba-Niedzwiedzka K."/>
            <person name="Martijn J."/>
            <person name="Lind A.E."/>
            <person name="van Eijk R."/>
            <person name="Schleper C."/>
            <person name="Guy L."/>
            <person name="Ettema T.J."/>
        </authorList>
    </citation>
    <scope>NUCLEOTIDE SEQUENCE</scope>
</reference>
<dbReference type="CDD" id="cd06170">
    <property type="entry name" value="LuxR_C_like"/>
    <property type="match status" value="1"/>
</dbReference>
<dbReference type="PROSITE" id="PS00622">
    <property type="entry name" value="HTH_LUXR_1"/>
    <property type="match status" value="1"/>
</dbReference>
<protein>
    <submittedName>
        <fullName evidence="5">Uncharacterized protein</fullName>
    </submittedName>
</protein>